<evidence type="ECO:0000256" key="2">
    <source>
        <dbReference type="SAM" id="Phobius"/>
    </source>
</evidence>
<dbReference type="Pfam" id="PF13646">
    <property type="entry name" value="HEAT_2"/>
    <property type="match status" value="4"/>
</dbReference>
<accession>A0A7L6AVI6</accession>
<organism evidence="3 4">
    <name type="scientific">Candidatus Thiothrix singaporensis</name>
    <dbReference type="NCBI Taxonomy" id="2799669"/>
    <lineage>
        <taxon>Bacteria</taxon>
        <taxon>Pseudomonadati</taxon>
        <taxon>Pseudomonadota</taxon>
        <taxon>Gammaproteobacteria</taxon>
        <taxon>Thiotrichales</taxon>
        <taxon>Thiotrichaceae</taxon>
        <taxon>Thiothrix</taxon>
    </lineage>
</organism>
<dbReference type="PANTHER" id="PTHR12697">
    <property type="entry name" value="PBS LYASE HEAT-LIKE PROTEIN"/>
    <property type="match status" value="1"/>
</dbReference>
<dbReference type="InterPro" id="IPR016024">
    <property type="entry name" value="ARM-type_fold"/>
</dbReference>
<dbReference type="InterPro" id="IPR000225">
    <property type="entry name" value="Armadillo"/>
</dbReference>
<keyword evidence="2" id="KW-0812">Transmembrane</keyword>
<name>A0A7L6AVI6_9GAMM</name>
<comment type="function">
    <text evidence="1">Catalyzes the hydroxylation of the N(6)-(4-aminobutyl)-L-lysine intermediate produced by deoxyhypusine synthase/DHPS on a critical lysine of the eukaryotic translation initiation factor 5A/eIF-5A. This is the second step of the post-translational modification of that lysine into an unusual amino acid residue named hypusine. Hypusination is unique to mature eIF-5A factor and is essential for its function.</text>
</comment>
<dbReference type="PROSITE" id="PS50176">
    <property type="entry name" value="ARM_REPEAT"/>
    <property type="match status" value="3"/>
</dbReference>
<reference evidence="3" key="1">
    <citation type="submission" date="2020-06" db="EMBL/GenBank/DDBJ databases">
        <title>Analysis procedures for assessing recovery of high quality, complete, closed genomes from Nanopore long read metagenome sequencing.</title>
        <authorList>
            <person name="Bessarab I."/>
            <person name="Arumugam K."/>
            <person name="Haryono M."/>
            <person name="Liu X."/>
            <person name="Roy S."/>
            <person name="Zuniga-Montanez R.E."/>
            <person name="Qiu G."/>
            <person name="Drautz-Moses D.I."/>
            <person name="Law Y.Y."/>
            <person name="Wuertz S."/>
            <person name="Lauro F.M."/>
            <person name="Huson D.H."/>
            <person name="Williams R.B."/>
        </authorList>
    </citation>
    <scope>NUCLEOTIDE SEQUENCE [LARGE SCALE GENOMIC DNA]</scope>
    <source>
        <strain evidence="3">SSD2</strain>
    </source>
</reference>
<protein>
    <submittedName>
        <fullName evidence="3">HEAT repeat domain-containing protein</fullName>
    </submittedName>
</protein>
<keyword evidence="2" id="KW-1133">Transmembrane helix</keyword>
<dbReference type="Pfam" id="PF03130">
    <property type="entry name" value="HEAT_PBS"/>
    <property type="match status" value="1"/>
</dbReference>
<dbReference type="Gene3D" id="1.25.10.10">
    <property type="entry name" value="Leucine-rich Repeat Variant"/>
    <property type="match status" value="4"/>
</dbReference>
<feature type="transmembrane region" description="Helical" evidence="2">
    <location>
        <begin position="7"/>
        <end position="28"/>
    </location>
</feature>
<dbReference type="AlphaFoldDB" id="A0A7L6AVI6"/>
<evidence type="ECO:0000313" key="3">
    <source>
        <dbReference type="EMBL" id="QLQ33180.1"/>
    </source>
</evidence>
<keyword evidence="4" id="KW-1185">Reference proteome</keyword>
<gene>
    <name evidence="3" type="ORF">HZT40_18075</name>
</gene>
<dbReference type="PANTHER" id="PTHR12697:SF5">
    <property type="entry name" value="DEOXYHYPUSINE HYDROXYLASE"/>
    <property type="match status" value="1"/>
</dbReference>
<dbReference type="EMBL" id="CP059265">
    <property type="protein sequence ID" value="QLQ33180.1"/>
    <property type="molecule type" value="Genomic_DNA"/>
</dbReference>
<dbReference type="InterPro" id="IPR011989">
    <property type="entry name" value="ARM-like"/>
</dbReference>
<evidence type="ECO:0000256" key="1">
    <source>
        <dbReference type="ARBA" id="ARBA00045876"/>
    </source>
</evidence>
<dbReference type="PROSITE" id="PS50077">
    <property type="entry name" value="HEAT_REPEAT"/>
    <property type="match status" value="1"/>
</dbReference>
<dbReference type="Proteomes" id="UP000510621">
    <property type="component" value="Chromosome"/>
</dbReference>
<sequence>MRNKRLLIIGGSAAIALFVVTFGTIWGFNHFNHHLRLSVLEGSHVEVYQGKKGWPDPFGQQQYAYETLLSERDMEVDKRFNEQGILDYGDLTNELTGYRPFAERIHGYIEHGNFSEVVKLKNKAFKDTSSNPKISRDVIRGLFGLKTETGFDLIKRPAREDKPSSLSDTDLTLLQENTLLFPLDELTPFPFFYNQLKQQGIGSVSASDPRIIDKLTHYLSDKNTNVRQYAAFALGQIGDPSAIPALANALKDKDENESMRSSAASALGNIGDTSASTALANALNNKDENEDVRSSAASALGRIGDTSAISVLANALNNKDENEDVRSSAASALGNIGDTSAISALANALKNENESVRSSAASALGNIGDPSAISVLANALNNKDENEDVRRAAASALGNIGDTSASSALANVFKDKDENEGVRSSAASALGNIGDTSTIPALAAALKNKDENESVRSSAASALGLIGDTSASTALANALKDENESVRSYAASALGLIGTPSASSALANALKDENESVRRDAASALGLIGDPSAISALANALKDESESVRRYAAEALGKIGSPHQIQVDEITQKKVHSNGDFFPGGYGEERKLSEIMGSVNDRRALLQALNLPVSPERNQQLLTLAQKQMPIFPSDKKP</sequence>
<dbReference type="GO" id="GO:0016491">
    <property type="term" value="F:oxidoreductase activity"/>
    <property type="evidence" value="ECO:0007669"/>
    <property type="project" value="TreeGrafter"/>
</dbReference>
<evidence type="ECO:0000313" key="4">
    <source>
        <dbReference type="Proteomes" id="UP000510621"/>
    </source>
</evidence>
<dbReference type="InterPro" id="IPR004155">
    <property type="entry name" value="PBS_lyase_HEAT"/>
</dbReference>
<proteinExistence type="predicted"/>
<dbReference type="SMART" id="SM00185">
    <property type="entry name" value="ARM"/>
    <property type="match status" value="5"/>
</dbReference>
<dbReference type="SMART" id="SM00567">
    <property type="entry name" value="EZ_HEAT"/>
    <property type="match status" value="11"/>
</dbReference>
<dbReference type="KEGG" id="this:HZT40_18075"/>
<dbReference type="InterPro" id="IPR021133">
    <property type="entry name" value="HEAT_type_2"/>
</dbReference>
<keyword evidence="2" id="KW-0472">Membrane</keyword>
<dbReference type="SUPFAM" id="SSF48371">
    <property type="entry name" value="ARM repeat"/>
    <property type="match status" value="1"/>
</dbReference>